<dbReference type="GO" id="GO:0033281">
    <property type="term" value="C:TAT protein transport complex"/>
    <property type="evidence" value="ECO:0007669"/>
    <property type="project" value="UniProtKB-UniRule"/>
</dbReference>
<dbReference type="GO" id="GO:0043953">
    <property type="term" value="P:protein transport by the Tat complex"/>
    <property type="evidence" value="ECO:0007669"/>
    <property type="project" value="UniProtKB-UniRule"/>
</dbReference>
<dbReference type="HOGENOM" id="CLU_031942_6_0_11"/>
<feature type="compositionally biased region" description="Low complexity" evidence="8">
    <location>
        <begin position="278"/>
        <end position="295"/>
    </location>
</feature>
<keyword evidence="7" id="KW-0813">Transport</keyword>
<evidence type="ECO:0000313" key="9">
    <source>
        <dbReference type="EMBL" id="AIT61076.1"/>
    </source>
</evidence>
<dbReference type="STRING" id="558173.CDOO_07290"/>
<feature type="transmembrane region" description="Helical" evidence="7">
    <location>
        <begin position="117"/>
        <end position="147"/>
    </location>
</feature>
<evidence type="ECO:0000256" key="1">
    <source>
        <dbReference type="ARBA" id="ARBA00004141"/>
    </source>
</evidence>
<dbReference type="PRINTS" id="PR01840">
    <property type="entry name" value="TATCFAMILY"/>
</dbReference>
<accession>A0A097IG17</accession>
<evidence type="ECO:0000256" key="3">
    <source>
        <dbReference type="ARBA" id="ARBA00022927"/>
    </source>
</evidence>
<gene>
    <name evidence="7" type="primary">tatC</name>
    <name evidence="9" type="ORF">CDOO_07290</name>
</gene>
<protein>
    <recommendedName>
        <fullName evidence="7">Sec-independent protein translocase protein TatC</fullName>
    </recommendedName>
</protein>
<keyword evidence="5 7" id="KW-0811">Translocation</keyword>
<comment type="subcellular location">
    <subcellularLocation>
        <location evidence="7">Cell membrane</location>
        <topology evidence="7">Multi-pass membrane protein</topology>
    </subcellularLocation>
    <subcellularLocation>
        <location evidence="1">Membrane</location>
        <topology evidence="1">Multi-pass membrane protein</topology>
    </subcellularLocation>
</comment>
<keyword evidence="4 7" id="KW-1133">Transmembrane helix</keyword>
<feature type="transmembrane region" description="Helical" evidence="7">
    <location>
        <begin position="226"/>
        <end position="243"/>
    </location>
</feature>
<dbReference type="eggNOG" id="COG0805">
    <property type="taxonomic scope" value="Bacteria"/>
</dbReference>
<keyword evidence="10" id="KW-1185">Reference proteome</keyword>
<comment type="function">
    <text evidence="7">Part of the twin-arginine translocation (Tat) system that transports large folded proteins containing a characteristic twin-arginine motif in their signal peptide across membranes. Together with TatB, TatC is part of a receptor directly interacting with Tat signal peptides.</text>
</comment>
<keyword evidence="3 7" id="KW-0653">Protein transport</keyword>
<evidence type="ECO:0000256" key="2">
    <source>
        <dbReference type="ARBA" id="ARBA00022692"/>
    </source>
</evidence>
<dbReference type="Proteomes" id="UP000029914">
    <property type="component" value="Chromosome"/>
</dbReference>
<comment type="subunit">
    <text evidence="7">The Tat system comprises two distinct complexes: a TatABC complex, containing multiple copies of TatA, TatB and TatC subunits, and a separate TatA complex, containing only TatA subunits. Substrates initially bind to the TatABC complex, which probably triggers association of the separate TatA complex to form the active translocon.</text>
</comment>
<evidence type="ECO:0000256" key="6">
    <source>
        <dbReference type="ARBA" id="ARBA00023136"/>
    </source>
</evidence>
<keyword evidence="6 7" id="KW-0472">Membrane</keyword>
<feature type="transmembrane region" description="Helical" evidence="7">
    <location>
        <begin position="167"/>
        <end position="192"/>
    </location>
</feature>
<keyword evidence="2 7" id="KW-0812">Transmembrane</keyword>
<keyword evidence="7" id="KW-1003">Cell membrane</keyword>
<dbReference type="Pfam" id="PF00902">
    <property type="entry name" value="TatC"/>
    <property type="match status" value="1"/>
</dbReference>
<dbReference type="KEGG" id="cdo:CDOO_07290"/>
<evidence type="ECO:0000313" key="10">
    <source>
        <dbReference type="Proteomes" id="UP000029914"/>
    </source>
</evidence>
<dbReference type="PANTHER" id="PTHR30371">
    <property type="entry name" value="SEC-INDEPENDENT PROTEIN TRANSLOCASE PROTEIN TATC"/>
    <property type="match status" value="1"/>
</dbReference>
<feature type="transmembrane region" description="Helical" evidence="7">
    <location>
        <begin position="84"/>
        <end position="105"/>
    </location>
</feature>
<dbReference type="NCBIfam" id="TIGR00945">
    <property type="entry name" value="tatC"/>
    <property type="match status" value="1"/>
</dbReference>
<dbReference type="InterPro" id="IPR002033">
    <property type="entry name" value="TatC"/>
</dbReference>
<organism evidence="9 10">
    <name type="scientific">Corynebacterium doosanense CAU 212 = DSM 45436</name>
    <dbReference type="NCBI Taxonomy" id="558173"/>
    <lineage>
        <taxon>Bacteria</taxon>
        <taxon>Bacillati</taxon>
        <taxon>Actinomycetota</taxon>
        <taxon>Actinomycetes</taxon>
        <taxon>Mycobacteriales</taxon>
        <taxon>Corynebacteriaceae</taxon>
        <taxon>Corynebacterium</taxon>
    </lineage>
</organism>
<dbReference type="OrthoDB" id="9777044at2"/>
<feature type="transmembrane region" description="Helical" evidence="7">
    <location>
        <begin position="12"/>
        <end position="32"/>
    </location>
</feature>
<evidence type="ECO:0000256" key="5">
    <source>
        <dbReference type="ARBA" id="ARBA00023010"/>
    </source>
</evidence>
<proteinExistence type="inferred from homology"/>
<evidence type="ECO:0000256" key="8">
    <source>
        <dbReference type="SAM" id="MobiDB-lite"/>
    </source>
</evidence>
<dbReference type="HAMAP" id="MF_00902">
    <property type="entry name" value="TatC"/>
    <property type="match status" value="1"/>
</dbReference>
<reference evidence="9 10" key="1">
    <citation type="submission" date="2013-09" db="EMBL/GenBank/DDBJ databases">
        <title>Complete genome sequence of Corynebacterium doosanense CAU 212(T) (=DSM 45436(T)), isolated from activated sludge.</title>
        <authorList>
            <person name="Schaffert L."/>
            <person name="Albersmeier A."/>
            <person name="Kalinowski J."/>
            <person name="Ruckert C."/>
        </authorList>
    </citation>
    <scope>NUCLEOTIDE SEQUENCE [LARGE SCALE GENOMIC DNA]</scope>
    <source>
        <strain evidence="9 10">CAU 212</strain>
    </source>
</reference>
<dbReference type="EMBL" id="CP006764">
    <property type="protein sequence ID" value="AIT61076.1"/>
    <property type="molecule type" value="Genomic_DNA"/>
</dbReference>
<sequence length="314" mass="34240">MELVEHLKELRTRVIISLVALVFGTVVGFIWYQSAPPGMQTLGEILRGPYCSLPAENRVALGNGDECRLLATRPTEMFMLRLKVGALAGAVISSPVWLYQLWAFITPGLHKQERRWTVTFVTLAVSLFVAGAILAYYVIAVGLGFLITIGDETQTAALTGGDYFHFLLAFLVIFGVCFEVPLIIAMLNIVGLLGYNQMKGKRRIIWVATFIFAALLSPGGDPFSMLILGIAVGVLIELSLQFCRWNDKRRGIDSEEFAELGDDDASELAYRPDPIMPAEPVRPVAPASSSTAAVPDKPAPSVVPNSGSYFDDVL</sequence>
<dbReference type="GO" id="GO:0009977">
    <property type="term" value="F:proton motive force dependent protein transmembrane transporter activity"/>
    <property type="evidence" value="ECO:0007669"/>
    <property type="project" value="TreeGrafter"/>
</dbReference>
<dbReference type="PANTHER" id="PTHR30371:SF0">
    <property type="entry name" value="SEC-INDEPENDENT PROTEIN TRANSLOCASE PROTEIN TATC, CHLOROPLASTIC-RELATED"/>
    <property type="match status" value="1"/>
</dbReference>
<evidence type="ECO:0000256" key="4">
    <source>
        <dbReference type="ARBA" id="ARBA00022989"/>
    </source>
</evidence>
<feature type="transmembrane region" description="Helical" evidence="7">
    <location>
        <begin position="204"/>
        <end position="220"/>
    </location>
</feature>
<name>A0A097IG17_9CORY</name>
<evidence type="ECO:0000256" key="7">
    <source>
        <dbReference type="HAMAP-Rule" id="MF_00902"/>
    </source>
</evidence>
<comment type="similarity">
    <text evidence="7">Belongs to the TatC family.</text>
</comment>
<feature type="region of interest" description="Disordered" evidence="8">
    <location>
        <begin position="265"/>
        <end position="314"/>
    </location>
</feature>
<dbReference type="GO" id="GO:0065002">
    <property type="term" value="P:intracellular protein transmembrane transport"/>
    <property type="evidence" value="ECO:0007669"/>
    <property type="project" value="TreeGrafter"/>
</dbReference>
<dbReference type="AlphaFoldDB" id="A0A097IG17"/>